<dbReference type="OrthoDB" id="111630at2157"/>
<dbReference type="InterPro" id="IPR011990">
    <property type="entry name" value="TPR-like_helical_dom_sf"/>
</dbReference>
<dbReference type="AlphaFoldDB" id="A0A7K4HMA7"/>
<evidence type="ECO:0000256" key="2">
    <source>
        <dbReference type="ARBA" id="ARBA00022803"/>
    </source>
</evidence>
<keyword evidence="5" id="KW-1185">Reference proteome</keyword>
<sequence>MKLKWIILILLVAAASWVYISDKTSKDPEFIDSAIANTSTAAAGALISVGQYDAAIVFADLALPVATADCDLLMEKGKALSALGRNEEASACYDLILAKDPDAAGALAGKATALFRMGDMASSYAYAMDALAIDGTDLTALERAGAASLNLGNYAEAADYYDQIVTLRPGDAAAWIRRGDALLSISILMEEEMKTRFSTLGKPGATMGTLNIDPYMEAMECYNRAISLDPMVAPMLATRMIARSQMTINTCQDIVENL</sequence>
<keyword evidence="1" id="KW-0677">Repeat</keyword>
<keyword evidence="2 3" id="KW-0802">TPR repeat</keyword>
<evidence type="ECO:0000256" key="3">
    <source>
        <dbReference type="PROSITE-ProRule" id="PRU00339"/>
    </source>
</evidence>
<reference evidence="4 5" key="1">
    <citation type="submission" date="2020-06" db="EMBL/GenBank/DDBJ databases">
        <title>Methanofollis fontis sp. nov., a methanogen isolated from marine sediments near a cold seep at Four-Way Closure Ridge offshore southwestern Taiwan.</title>
        <authorList>
            <person name="Chen S.-C."/>
            <person name="Teng N.-H."/>
            <person name="Lin Y.-S."/>
            <person name="Lai M.-C."/>
            <person name="Chen H.-H."/>
            <person name="Wang C.-C."/>
        </authorList>
    </citation>
    <scope>NUCLEOTIDE SEQUENCE [LARGE SCALE GENOMIC DNA]</scope>
    <source>
        <strain evidence="4 5">DSM 2702</strain>
    </source>
</reference>
<protein>
    <submittedName>
        <fullName evidence="4">Tetratricopeptide repeat protein</fullName>
    </submittedName>
</protein>
<proteinExistence type="predicted"/>
<evidence type="ECO:0000313" key="5">
    <source>
        <dbReference type="Proteomes" id="UP000570823"/>
    </source>
</evidence>
<organism evidence="4 5">
    <name type="scientific">Methanofollis tationis</name>
    <dbReference type="NCBI Taxonomy" id="81417"/>
    <lineage>
        <taxon>Archaea</taxon>
        <taxon>Methanobacteriati</taxon>
        <taxon>Methanobacteriota</taxon>
        <taxon>Stenosarchaea group</taxon>
        <taxon>Methanomicrobia</taxon>
        <taxon>Methanomicrobiales</taxon>
        <taxon>Methanomicrobiaceae</taxon>
        <taxon>Methanofollis</taxon>
    </lineage>
</organism>
<comment type="caution">
    <text evidence="4">The sequence shown here is derived from an EMBL/GenBank/DDBJ whole genome shotgun (WGS) entry which is preliminary data.</text>
</comment>
<dbReference type="SUPFAM" id="SSF48452">
    <property type="entry name" value="TPR-like"/>
    <property type="match status" value="1"/>
</dbReference>
<dbReference type="Gene3D" id="1.25.40.10">
    <property type="entry name" value="Tetratricopeptide repeat domain"/>
    <property type="match status" value="1"/>
</dbReference>
<dbReference type="InterPro" id="IPR051685">
    <property type="entry name" value="Ycf3/AcsC/BcsC/TPR_MFPF"/>
</dbReference>
<dbReference type="EMBL" id="JABXWR010000001">
    <property type="protein sequence ID" value="NVO66070.1"/>
    <property type="molecule type" value="Genomic_DNA"/>
</dbReference>
<dbReference type="Pfam" id="PF13432">
    <property type="entry name" value="TPR_16"/>
    <property type="match status" value="1"/>
</dbReference>
<dbReference type="InterPro" id="IPR019734">
    <property type="entry name" value="TPR_rpt"/>
</dbReference>
<feature type="repeat" description="TPR" evidence="3">
    <location>
        <begin position="138"/>
        <end position="171"/>
    </location>
</feature>
<dbReference type="Pfam" id="PF13428">
    <property type="entry name" value="TPR_14"/>
    <property type="match status" value="1"/>
</dbReference>
<accession>A0A7K4HMA7</accession>
<dbReference type="PROSITE" id="PS50005">
    <property type="entry name" value="TPR"/>
    <property type="match status" value="1"/>
</dbReference>
<dbReference type="PANTHER" id="PTHR44943:SF8">
    <property type="entry name" value="TPR REPEAT-CONTAINING PROTEIN MJ0263"/>
    <property type="match status" value="1"/>
</dbReference>
<dbReference type="Proteomes" id="UP000570823">
    <property type="component" value="Unassembled WGS sequence"/>
</dbReference>
<evidence type="ECO:0000256" key="1">
    <source>
        <dbReference type="ARBA" id="ARBA00022737"/>
    </source>
</evidence>
<dbReference type="SMART" id="SM00028">
    <property type="entry name" value="TPR"/>
    <property type="match status" value="3"/>
</dbReference>
<dbReference type="PANTHER" id="PTHR44943">
    <property type="entry name" value="CELLULOSE SYNTHASE OPERON PROTEIN C"/>
    <property type="match status" value="1"/>
</dbReference>
<gene>
    <name evidence="4" type="ORF">HWN36_01780</name>
</gene>
<evidence type="ECO:0000313" key="4">
    <source>
        <dbReference type="EMBL" id="NVO66070.1"/>
    </source>
</evidence>
<name>A0A7K4HMA7_9EURY</name>
<dbReference type="RefSeq" id="WP_176787696.1">
    <property type="nucleotide sequence ID" value="NZ_JABXWR010000001.1"/>
</dbReference>